<evidence type="ECO:0000313" key="1">
    <source>
        <dbReference type="EMBL" id="KAH7915920.1"/>
    </source>
</evidence>
<dbReference type="EMBL" id="MU267595">
    <property type="protein sequence ID" value="KAH7915920.1"/>
    <property type="molecule type" value="Genomic_DNA"/>
</dbReference>
<proteinExistence type="predicted"/>
<protein>
    <submittedName>
        <fullName evidence="1">Hypoxia induced protein conserved region-domain-containing protein</fullName>
    </submittedName>
</protein>
<name>A0ACB8ART4_9AGAM</name>
<gene>
    <name evidence="1" type="ORF">BJ138DRAFT_1122253</name>
</gene>
<comment type="caution">
    <text evidence="1">The sequence shown here is derived from an EMBL/GenBank/DDBJ whole genome shotgun (WGS) entry which is preliminary data.</text>
</comment>
<dbReference type="Proteomes" id="UP000790377">
    <property type="component" value="Unassembled WGS sequence"/>
</dbReference>
<organism evidence="1 2">
    <name type="scientific">Hygrophoropsis aurantiaca</name>
    <dbReference type="NCBI Taxonomy" id="72124"/>
    <lineage>
        <taxon>Eukaryota</taxon>
        <taxon>Fungi</taxon>
        <taxon>Dikarya</taxon>
        <taxon>Basidiomycota</taxon>
        <taxon>Agaricomycotina</taxon>
        <taxon>Agaricomycetes</taxon>
        <taxon>Agaricomycetidae</taxon>
        <taxon>Boletales</taxon>
        <taxon>Coniophorineae</taxon>
        <taxon>Hygrophoropsidaceae</taxon>
        <taxon>Hygrophoropsis</taxon>
    </lineage>
</organism>
<evidence type="ECO:0000313" key="2">
    <source>
        <dbReference type="Proteomes" id="UP000790377"/>
    </source>
</evidence>
<reference evidence="1" key="1">
    <citation type="journal article" date="2021" name="New Phytol.">
        <title>Evolutionary innovations through gain and loss of genes in the ectomycorrhizal Boletales.</title>
        <authorList>
            <person name="Wu G."/>
            <person name="Miyauchi S."/>
            <person name="Morin E."/>
            <person name="Kuo A."/>
            <person name="Drula E."/>
            <person name="Varga T."/>
            <person name="Kohler A."/>
            <person name="Feng B."/>
            <person name="Cao Y."/>
            <person name="Lipzen A."/>
            <person name="Daum C."/>
            <person name="Hundley H."/>
            <person name="Pangilinan J."/>
            <person name="Johnson J."/>
            <person name="Barry K."/>
            <person name="LaButti K."/>
            <person name="Ng V."/>
            <person name="Ahrendt S."/>
            <person name="Min B."/>
            <person name="Choi I.G."/>
            <person name="Park H."/>
            <person name="Plett J.M."/>
            <person name="Magnuson J."/>
            <person name="Spatafora J.W."/>
            <person name="Nagy L.G."/>
            <person name="Henrissat B."/>
            <person name="Grigoriev I.V."/>
            <person name="Yang Z.L."/>
            <person name="Xu J."/>
            <person name="Martin F.M."/>
        </authorList>
    </citation>
    <scope>NUCLEOTIDE SEQUENCE</scope>
    <source>
        <strain evidence="1">ATCC 28755</strain>
    </source>
</reference>
<sequence length="185" mass="20253">MSSSTQSEDHPNLHTGETYREKALRKLKEQPFVPIGAVATTGALVMAMVQMKRGNSRSLNNWLRVRVIAQSLTVAAICVGTWALSHEVDPASTKTRQIDEIHARRGERQDRERVEFEGRLKEAEVVWAESQGKEAPPGLQAKPIPTIGVPASSPSGISSGSSWWGWLPWQSSGQSQSSPTDPKKA</sequence>
<accession>A0ACB8ART4</accession>
<keyword evidence="2" id="KW-1185">Reference proteome</keyword>